<accession>A0A1G9YFZ7</accession>
<evidence type="ECO:0000313" key="2">
    <source>
        <dbReference type="EMBL" id="SDN08034.1"/>
    </source>
</evidence>
<feature type="domain" description="Knr4/Smi1-like" evidence="1">
    <location>
        <begin position="31"/>
        <end position="176"/>
    </location>
</feature>
<dbReference type="SUPFAM" id="SSF160631">
    <property type="entry name" value="SMI1/KNR4-like"/>
    <property type="match status" value="1"/>
</dbReference>
<dbReference type="InterPro" id="IPR018958">
    <property type="entry name" value="Knr4/Smi1-like_dom"/>
</dbReference>
<dbReference type="Pfam" id="PF09346">
    <property type="entry name" value="SMI1_KNR4"/>
    <property type="match status" value="1"/>
</dbReference>
<evidence type="ECO:0000259" key="1">
    <source>
        <dbReference type="SMART" id="SM00860"/>
    </source>
</evidence>
<sequence>MTDTRFHRSWSRFDSWLAANSPEDHALLRAGASPYDIAHVERELGFALHPHLRALFELHDGVREEWPAELGGFMAGFLLPGSHIPHGLDRALEDHRMFARTFEDVAEEDGPFEDGAEPLIAHAHQWVPFAHSNDAGTVFVDHHPGPGYGHVHTMGVGAGDVEGELWATDLAEFFDTLADCLTSGTSFGRHTPTMFHHPSGHARLDW</sequence>
<reference evidence="2 3" key="1">
    <citation type="submission" date="2016-10" db="EMBL/GenBank/DDBJ databases">
        <authorList>
            <person name="de Groot N.N."/>
        </authorList>
    </citation>
    <scope>NUCLEOTIDE SEQUENCE [LARGE SCALE GENOMIC DNA]</scope>
    <source>
        <strain evidence="2 3">CGMCC 4.2022</strain>
    </source>
</reference>
<dbReference type="STRING" id="310781.SAMN05216259_102547"/>
<dbReference type="Proteomes" id="UP000199341">
    <property type="component" value="Unassembled WGS sequence"/>
</dbReference>
<evidence type="ECO:0000313" key="3">
    <source>
        <dbReference type="Proteomes" id="UP000199341"/>
    </source>
</evidence>
<dbReference type="InterPro" id="IPR037883">
    <property type="entry name" value="Knr4/Smi1-like_sf"/>
</dbReference>
<protein>
    <submittedName>
        <fullName evidence="2">Cell wall assembly regulator SMI1</fullName>
    </submittedName>
</protein>
<proteinExistence type="predicted"/>
<keyword evidence="3" id="KW-1185">Reference proteome</keyword>
<dbReference type="RefSeq" id="WP_093783173.1">
    <property type="nucleotide sequence ID" value="NZ_FNIE01000002.1"/>
</dbReference>
<organism evidence="2 3">
    <name type="scientific">Actinacidiphila guanduensis</name>
    <dbReference type="NCBI Taxonomy" id="310781"/>
    <lineage>
        <taxon>Bacteria</taxon>
        <taxon>Bacillati</taxon>
        <taxon>Actinomycetota</taxon>
        <taxon>Actinomycetes</taxon>
        <taxon>Kitasatosporales</taxon>
        <taxon>Streptomycetaceae</taxon>
        <taxon>Actinacidiphila</taxon>
    </lineage>
</organism>
<dbReference type="AlphaFoldDB" id="A0A1G9YFZ7"/>
<dbReference type="SMART" id="SM00860">
    <property type="entry name" value="SMI1_KNR4"/>
    <property type="match status" value="1"/>
</dbReference>
<dbReference type="OrthoDB" id="4563313at2"/>
<name>A0A1G9YFZ7_9ACTN</name>
<gene>
    <name evidence="2" type="ORF">SAMN05216259_102547</name>
</gene>
<dbReference type="EMBL" id="FNIE01000002">
    <property type="protein sequence ID" value="SDN08034.1"/>
    <property type="molecule type" value="Genomic_DNA"/>
</dbReference>